<feature type="region of interest" description="Disordered" evidence="1">
    <location>
        <begin position="1"/>
        <end position="31"/>
    </location>
</feature>
<organism evidence="2 3">
    <name type="scientific">Pseudomonas phage MP22</name>
    <dbReference type="NCBI Taxonomy" id="2913978"/>
    <lineage>
        <taxon>Viruses</taxon>
        <taxon>Duplodnaviria</taxon>
        <taxon>Heunggongvirae</taxon>
        <taxon>Uroviricota</taxon>
        <taxon>Caudoviricetes</taxon>
        <taxon>Casadabanvirus</taxon>
        <taxon>Casadabanvirus MP22</taxon>
    </lineage>
</organism>
<accession>A7Y8N1</accession>
<gene>
    <name evidence="2" type="primary">orf29a</name>
</gene>
<proteinExistence type="predicted"/>
<dbReference type="GeneID" id="5648796"/>
<keyword evidence="3" id="KW-1185">Reference proteome</keyword>
<dbReference type="CDD" id="cd22546">
    <property type="entry name" value="AcrIE2"/>
    <property type="match status" value="1"/>
</dbReference>
<dbReference type="RefSeq" id="YP_001469158.1">
    <property type="nucleotide sequence ID" value="NC_009818.1"/>
</dbReference>
<protein>
    <submittedName>
        <fullName evidence="2">Uncharacterized protein</fullName>
    </submittedName>
</protein>
<name>A7Y8N1_9CAUD</name>
<evidence type="ECO:0000256" key="1">
    <source>
        <dbReference type="SAM" id="MobiDB-lite"/>
    </source>
</evidence>
<reference evidence="2 3" key="1">
    <citation type="journal article" date="2007" name="Microbiology">
        <title>Genome sequence comparison and superinfection between two related Pseudomonas aeruginosa phages, D3112 and MP22.</title>
        <authorList>
            <person name="Heo Y.J."/>
            <person name="Chung I.Y."/>
            <person name="Choi K.B."/>
            <person name="Lau G.W."/>
            <person name="Cho Y.H."/>
        </authorList>
    </citation>
    <scope>NUCLEOTIDE SEQUENCE</scope>
</reference>
<feature type="compositionally biased region" description="Basic and acidic residues" evidence="1">
    <location>
        <begin position="21"/>
        <end position="31"/>
    </location>
</feature>
<dbReference type="KEGG" id="vg:5648796"/>
<evidence type="ECO:0000313" key="2">
    <source>
        <dbReference type="EMBL" id="ABH09853.1"/>
    </source>
</evidence>
<dbReference type="Proteomes" id="UP000001314">
    <property type="component" value="Segment"/>
</dbReference>
<dbReference type="EMBL" id="DQ873690">
    <property type="protein sequence ID" value="ABH09853.1"/>
    <property type="molecule type" value="Genomic_DNA"/>
</dbReference>
<evidence type="ECO:0000313" key="3">
    <source>
        <dbReference type="Proteomes" id="UP000001314"/>
    </source>
</evidence>
<sequence>MPATTARRAQGNDQMNTYLIDPRKNNDNSGERFTVDAVDITAAAKSAAQQILGEEFEGLVYRETGESNGSGMFQAYHHLHGTNRTETTVGYPFHVMEL</sequence>